<dbReference type="Proteomes" id="UP000694397">
    <property type="component" value="Chromosome 6"/>
</dbReference>
<feature type="domain" description="Fibrillar collagen NC1" evidence="4">
    <location>
        <begin position="1"/>
        <end position="112"/>
    </location>
</feature>
<keyword evidence="3" id="KW-0176">Collagen</keyword>
<dbReference type="InterPro" id="IPR000885">
    <property type="entry name" value="Fib_collagen_C"/>
</dbReference>
<dbReference type="GO" id="GO:0005201">
    <property type="term" value="F:extracellular matrix structural constituent"/>
    <property type="evidence" value="ECO:0007669"/>
    <property type="project" value="InterPro"/>
</dbReference>
<dbReference type="PROSITE" id="PS51461">
    <property type="entry name" value="NC1_FIB"/>
    <property type="match status" value="1"/>
</dbReference>
<evidence type="ECO:0000313" key="6">
    <source>
        <dbReference type="Proteomes" id="UP000694397"/>
    </source>
</evidence>
<dbReference type="Gene3D" id="2.60.120.1000">
    <property type="match status" value="1"/>
</dbReference>
<dbReference type="Pfam" id="PF01410">
    <property type="entry name" value="COLFI"/>
    <property type="match status" value="1"/>
</dbReference>
<evidence type="ECO:0000256" key="1">
    <source>
        <dbReference type="ARBA" id="ARBA00004613"/>
    </source>
</evidence>
<protein>
    <recommendedName>
        <fullName evidence="4">Fibrillar collagen NC1 domain-containing protein</fullName>
    </recommendedName>
</protein>
<evidence type="ECO:0000259" key="4">
    <source>
        <dbReference type="PROSITE" id="PS51461"/>
    </source>
</evidence>
<reference evidence="5 6" key="1">
    <citation type="submission" date="2019-04" db="EMBL/GenBank/DDBJ databases">
        <authorList>
            <consortium name="Wellcome Sanger Institute Data Sharing"/>
        </authorList>
    </citation>
    <scope>NUCLEOTIDE SEQUENCE [LARGE SCALE GENOMIC DNA]</scope>
</reference>
<dbReference type="GO" id="GO:0005581">
    <property type="term" value="C:collagen trimer"/>
    <property type="evidence" value="ECO:0007669"/>
    <property type="project" value="UniProtKB-KW"/>
</dbReference>
<dbReference type="AlphaFoldDB" id="A0A8C9VQ60"/>
<dbReference type="GeneTree" id="ENSGT00940000163466"/>
<proteinExistence type="predicted"/>
<organism evidence="5 6">
    <name type="scientific">Scleropages formosus</name>
    <name type="common">Asian bonytongue</name>
    <name type="synonym">Osteoglossum formosum</name>
    <dbReference type="NCBI Taxonomy" id="113540"/>
    <lineage>
        <taxon>Eukaryota</taxon>
        <taxon>Metazoa</taxon>
        <taxon>Chordata</taxon>
        <taxon>Craniata</taxon>
        <taxon>Vertebrata</taxon>
        <taxon>Euteleostomi</taxon>
        <taxon>Actinopterygii</taxon>
        <taxon>Neopterygii</taxon>
        <taxon>Teleostei</taxon>
        <taxon>Osteoglossocephala</taxon>
        <taxon>Osteoglossomorpha</taxon>
        <taxon>Osteoglossiformes</taxon>
        <taxon>Osteoglossidae</taxon>
        <taxon>Scleropages</taxon>
    </lineage>
</organism>
<evidence type="ECO:0000256" key="3">
    <source>
        <dbReference type="ARBA" id="ARBA00023119"/>
    </source>
</evidence>
<reference evidence="5" key="2">
    <citation type="submission" date="2025-08" db="UniProtKB">
        <authorList>
            <consortium name="Ensembl"/>
        </authorList>
    </citation>
    <scope>IDENTIFICATION</scope>
</reference>
<keyword evidence="2" id="KW-0964">Secreted</keyword>
<dbReference type="Ensembl" id="ENSSFOT00015057384.1">
    <property type="protein sequence ID" value="ENSSFOP00015063366.1"/>
    <property type="gene ID" value="ENSSFOG00015026061.1"/>
</dbReference>
<name>A0A8C9VQ60_SCLFO</name>
<evidence type="ECO:0000256" key="2">
    <source>
        <dbReference type="ARBA" id="ARBA00022525"/>
    </source>
</evidence>
<sequence>MNFVHLLSSEAVQHIIIHCLNVPVWKSNASEPASQKSVLFKAWNGQVIEAGGAVEPKVLQDDCWLKDGRWHQTHFVFRTQEPSLLPIVNVYNLPNTKTGSRYHLEVGPACFL</sequence>
<reference evidence="5" key="3">
    <citation type="submission" date="2025-09" db="UniProtKB">
        <authorList>
            <consortium name="Ensembl"/>
        </authorList>
    </citation>
    <scope>IDENTIFICATION</scope>
</reference>
<keyword evidence="6" id="KW-1185">Reference proteome</keyword>
<dbReference type="OrthoDB" id="8939548at2759"/>
<comment type="subcellular location">
    <subcellularLocation>
        <location evidence="1">Secreted</location>
    </subcellularLocation>
</comment>
<accession>A0A8C9VQ60</accession>
<evidence type="ECO:0000313" key="5">
    <source>
        <dbReference type="Ensembl" id="ENSSFOP00015063366.1"/>
    </source>
</evidence>
<dbReference type="GO" id="GO:0005576">
    <property type="term" value="C:extracellular region"/>
    <property type="evidence" value="ECO:0007669"/>
    <property type="project" value="UniProtKB-SubCell"/>
</dbReference>